<dbReference type="InterPro" id="IPR042111">
    <property type="entry name" value="Adenylosuccinate_synth_dom3"/>
</dbReference>
<comment type="similarity">
    <text evidence="9 11">Belongs to the adenylosuccinate synthetase family.</text>
</comment>
<dbReference type="PANTHER" id="PTHR11846">
    <property type="entry name" value="ADENYLOSUCCINATE SYNTHETASE"/>
    <property type="match status" value="1"/>
</dbReference>
<sequence length="410" mass="45308">MATVVLGSQWGDEGKGKLIHFLSKRCHVCARAQGGDNAGHTIVSNDKVHKFHLLPCGLLRDHTKGIVGPGTVIHLPALMTEIQNLPDCSHRIFISPRAHLIFKFHRLIDGINETSRGVKKNRRIGTTGKGIGPCYATKAQRTGMRVGELLNFENFKERYLSMLNQLKQSFPLLESYSPEDELAELEDISRVIPSMILDTSRFINEALKSNKNVLIEGANGALLDIDLGTYPFVTSSNTTVGGLCTGLGISTKCISTIIGVVKAYCTRVGHGPFPTEITQGPVMEHLSSNGAEYGTTTGRKRRCGWLDLCALKYVNMINSFDQINLTKLDVLTGLDVLKVCVSYKWPNGMIVEDYPVGTNEFEQIVPEYVNFPGWKTDISKCVTFEDLPVEAQNYVNFIEDFVNVPSNHSS</sequence>
<feature type="active site" description="Proton acceptor" evidence="9">
    <location>
        <position position="12"/>
    </location>
</feature>
<feature type="binding site" evidence="9">
    <location>
        <begin position="11"/>
        <end position="17"/>
    </location>
    <ligand>
        <name>GTP</name>
        <dbReference type="ChEBI" id="CHEBI:37565"/>
    </ligand>
</feature>
<dbReference type="PANTHER" id="PTHR11846:SF0">
    <property type="entry name" value="ADENYLOSUCCINATE SYNTHETASE"/>
    <property type="match status" value="1"/>
</dbReference>
<dbReference type="GO" id="GO:0044208">
    <property type="term" value="P:'de novo' AMP biosynthetic process"/>
    <property type="evidence" value="ECO:0007669"/>
    <property type="project" value="UniProtKB-UniRule"/>
</dbReference>
<comment type="caution">
    <text evidence="9">Lacks conserved residue(s) required for the propagation of feature annotation.</text>
</comment>
<dbReference type="SMART" id="SM00788">
    <property type="entry name" value="Adenylsucc_synt"/>
    <property type="match status" value="1"/>
</dbReference>
<dbReference type="Proteomes" id="UP000281549">
    <property type="component" value="Unassembled WGS sequence"/>
</dbReference>
<keyword evidence="7 9" id="KW-0460">Magnesium</keyword>
<organism evidence="12 13">
    <name type="scientific">Rozella allomycis (strain CSF55)</name>
    <dbReference type="NCBI Taxonomy" id="988480"/>
    <lineage>
        <taxon>Eukaryota</taxon>
        <taxon>Fungi</taxon>
        <taxon>Fungi incertae sedis</taxon>
        <taxon>Cryptomycota</taxon>
        <taxon>Cryptomycota incertae sedis</taxon>
        <taxon>Rozella</taxon>
    </lineage>
</organism>
<dbReference type="InterPro" id="IPR042110">
    <property type="entry name" value="Adenylosuccinate_synth_dom2"/>
</dbReference>
<dbReference type="InterPro" id="IPR027417">
    <property type="entry name" value="P-loop_NTPase"/>
</dbReference>
<comment type="cofactor">
    <cofactor evidence="9">
        <name>Mg(2+)</name>
        <dbReference type="ChEBI" id="CHEBI:18420"/>
    </cofactor>
    <text evidence="9">Binds 1 Mg(2+) ion per subunit.</text>
</comment>
<dbReference type="EC" id="6.3.4.4" evidence="9 11"/>
<dbReference type="InterPro" id="IPR018220">
    <property type="entry name" value="Adenylosuccin_syn_GTP-bd"/>
</dbReference>
<dbReference type="SUPFAM" id="SSF52540">
    <property type="entry name" value="P-loop containing nucleoside triphosphate hydrolases"/>
    <property type="match status" value="1"/>
</dbReference>
<feature type="binding site" evidence="9">
    <location>
        <position position="219"/>
    </location>
    <ligand>
        <name>IMP</name>
        <dbReference type="ChEBI" id="CHEBI:58053"/>
    </ligand>
</feature>
<feature type="binding site" evidence="9">
    <location>
        <position position="141"/>
    </location>
    <ligand>
        <name>IMP</name>
        <dbReference type="ChEBI" id="CHEBI:58053"/>
        <note>ligand shared between dimeric partners</note>
    </ligand>
</feature>
<comment type="pathway">
    <text evidence="9 11">Purine metabolism; AMP biosynthesis via de novo pathway; AMP from IMP: step 1/2.</text>
</comment>
<feature type="binding site" evidence="9">
    <location>
        <position position="39"/>
    </location>
    <ligand>
        <name>Mg(2+)</name>
        <dbReference type="ChEBI" id="CHEBI:18420"/>
    </ligand>
</feature>
<feature type="binding site" evidence="9">
    <location>
        <begin position="327"/>
        <end position="329"/>
    </location>
    <ligand>
        <name>GTP</name>
        <dbReference type="ChEBI" id="CHEBI:37565"/>
    </ligand>
</feature>
<dbReference type="GO" id="GO:0046040">
    <property type="term" value="P:IMP metabolic process"/>
    <property type="evidence" value="ECO:0007669"/>
    <property type="project" value="TreeGrafter"/>
</dbReference>
<dbReference type="FunFam" id="3.90.170.10:FF:000001">
    <property type="entry name" value="Adenylosuccinate synthetase"/>
    <property type="match status" value="1"/>
</dbReference>
<evidence type="ECO:0000256" key="3">
    <source>
        <dbReference type="ARBA" id="ARBA00022598"/>
    </source>
</evidence>
<dbReference type="Gene3D" id="3.40.440.10">
    <property type="entry name" value="Adenylosuccinate Synthetase, subunit A, domain 1"/>
    <property type="match status" value="1"/>
</dbReference>
<evidence type="ECO:0000313" key="12">
    <source>
        <dbReference type="EMBL" id="RKP19293.1"/>
    </source>
</evidence>
<feature type="binding site" evidence="9">
    <location>
        <position position="301"/>
    </location>
    <ligand>
        <name>GTP</name>
        <dbReference type="ChEBI" id="CHEBI:37565"/>
    </ligand>
</feature>
<evidence type="ECO:0000256" key="6">
    <source>
        <dbReference type="ARBA" id="ARBA00022755"/>
    </source>
</evidence>
<proteinExistence type="inferred from homology"/>
<comment type="subcellular location">
    <subcellularLocation>
        <location evidence="9">Cytoplasm</location>
    </subcellularLocation>
</comment>
<dbReference type="GO" id="GO:0005737">
    <property type="term" value="C:cytoplasm"/>
    <property type="evidence" value="ECO:0007669"/>
    <property type="project" value="UniProtKB-SubCell"/>
</dbReference>
<dbReference type="NCBIfam" id="TIGR00184">
    <property type="entry name" value="purA"/>
    <property type="match status" value="1"/>
</dbReference>
<evidence type="ECO:0000256" key="9">
    <source>
        <dbReference type="HAMAP-Rule" id="MF_03125"/>
    </source>
</evidence>
<keyword evidence="3 9" id="KW-0436">Ligase</keyword>
<gene>
    <name evidence="12" type="ORF">ROZALSC1DRAFT_14165</name>
</gene>
<dbReference type="GO" id="GO:0005525">
    <property type="term" value="F:GTP binding"/>
    <property type="evidence" value="ECO:0007669"/>
    <property type="project" value="UniProtKB-UniRule"/>
</dbReference>
<accession>A0A4P9YIB0</accession>
<evidence type="ECO:0000256" key="2">
    <source>
        <dbReference type="ARBA" id="ARBA00011738"/>
    </source>
</evidence>
<dbReference type="Gene3D" id="1.10.300.10">
    <property type="entry name" value="Adenylosuccinate Synthetase, subunit A, domain 2"/>
    <property type="match status" value="1"/>
</dbReference>
<dbReference type="InterPro" id="IPR033128">
    <property type="entry name" value="Adenylosuccin_syn_Lys_AS"/>
</dbReference>
<dbReference type="InterPro" id="IPR001114">
    <property type="entry name" value="Adenylosuccinate_synthetase"/>
</dbReference>
<evidence type="ECO:0000313" key="13">
    <source>
        <dbReference type="Proteomes" id="UP000281549"/>
    </source>
</evidence>
<keyword evidence="5 9" id="KW-0547">Nucleotide-binding</keyword>
<comment type="function">
    <text evidence="11">Plays an important role in the de novo pathway of purine nucleotide biosynthesis.</text>
</comment>
<feature type="binding site" evidence="9">
    <location>
        <position position="234"/>
    </location>
    <ligand>
        <name>IMP</name>
        <dbReference type="ChEBI" id="CHEBI:58053"/>
    </ligand>
</feature>
<dbReference type="PROSITE" id="PS00513">
    <property type="entry name" value="ADENYLOSUCCIN_SYN_2"/>
    <property type="match status" value="1"/>
</dbReference>
<dbReference type="UniPathway" id="UPA00075">
    <property type="reaction ID" value="UER00335"/>
</dbReference>
<feature type="binding site" evidence="9">
    <location>
        <position position="127"/>
    </location>
    <ligand>
        <name>IMP</name>
        <dbReference type="ChEBI" id="CHEBI:58053"/>
    </ligand>
</feature>
<dbReference type="EMBL" id="ML005253">
    <property type="protein sequence ID" value="RKP19293.1"/>
    <property type="molecule type" value="Genomic_DNA"/>
</dbReference>
<comment type="function">
    <text evidence="9">Plays an important role in the de novo pathway and in the salvage pathway of purine nucleotide biosynthesis. Catalyzes the first commited step in the biosynthesis of AMP from IMP.</text>
</comment>
<keyword evidence="6 9" id="KW-0658">Purine biosynthesis</keyword>
<feature type="binding site" evidence="9">
    <location>
        <begin position="295"/>
        <end position="301"/>
    </location>
    <ligand>
        <name>substrate</name>
    </ligand>
</feature>
<reference evidence="13" key="1">
    <citation type="journal article" date="2018" name="Nat. Microbiol.">
        <title>Leveraging single-cell genomics to expand the fungal tree of life.</title>
        <authorList>
            <person name="Ahrendt S.R."/>
            <person name="Quandt C.A."/>
            <person name="Ciobanu D."/>
            <person name="Clum A."/>
            <person name="Salamov A."/>
            <person name="Andreopoulos B."/>
            <person name="Cheng J.F."/>
            <person name="Woyke T."/>
            <person name="Pelin A."/>
            <person name="Henrissat B."/>
            <person name="Reynolds N.K."/>
            <person name="Benny G.L."/>
            <person name="Smith M.E."/>
            <person name="James T.Y."/>
            <person name="Grigoriev I.V."/>
        </authorList>
    </citation>
    <scope>NUCLEOTIDE SEQUENCE [LARGE SCALE GENOMIC DNA]</scope>
    <source>
        <strain evidence="13">CSF55</strain>
    </source>
</reference>
<comment type="catalytic activity">
    <reaction evidence="9 11">
        <text>IMP + L-aspartate + GTP = N(6)-(1,2-dicarboxyethyl)-AMP + GDP + phosphate + 2 H(+)</text>
        <dbReference type="Rhea" id="RHEA:15753"/>
        <dbReference type="ChEBI" id="CHEBI:15378"/>
        <dbReference type="ChEBI" id="CHEBI:29991"/>
        <dbReference type="ChEBI" id="CHEBI:37565"/>
        <dbReference type="ChEBI" id="CHEBI:43474"/>
        <dbReference type="ChEBI" id="CHEBI:57567"/>
        <dbReference type="ChEBI" id="CHEBI:58053"/>
        <dbReference type="ChEBI" id="CHEBI:58189"/>
        <dbReference type="EC" id="6.3.4.4"/>
    </reaction>
</comment>
<comment type="subunit">
    <text evidence="2 9">Homodimer.</text>
</comment>
<dbReference type="InterPro" id="IPR042109">
    <property type="entry name" value="Adenylosuccinate_synth_dom1"/>
</dbReference>
<evidence type="ECO:0000256" key="5">
    <source>
        <dbReference type="ARBA" id="ARBA00022741"/>
    </source>
</evidence>
<dbReference type="Pfam" id="PF00709">
    <property type="entry name" value="Adenylsucc_synt"/>
    <property type="match status" value="1"/>
</dbReference>
<dbReference type="PROSITE" id="PS01266">
    <property type="entry name" value="ADENYLOSUCCIN_SYN_1"/>
    <property type="match status" value="1"/>
</dbReference>
<dbReference type="Gene3D" id="3.90.170.10">
    <property type="entry name" value="Adenylosuccinate Synthetase, subunit A, domain 3"/>
    <property type="match status" value="1"/>
</dbReference>
<evidence type="ECO:0000256" key="7">
    <source>
        <dbReference type="ARBA" id="ARBA00022842"/>
    </source>
</evidence>
<dbReference type="GO" id="GO:0000287">
    <property type="term" value="F:magnesium ion binding"/>
    <property type="evidence" value="ECO:0007669"/>
    <property type="project" value="UniProtKB-UniRule"/>
</dbReference>
<feature type="binding site" evidence="9">
    <location>
        <position position="299"/>
    </location>
    <ligand>
        <name>IMP</name>
        <dbReference type="ChEBI" id="CHEBI:58053"/>
    </ligand>
</feature>
<keyword evidence="8 9" id="KW-0342">GTP-binding</keyword>
<comment type="function">
    <text evidence="1">Plays an important role in the de novo pathway and in the salvage pathway of purine nucleotide biosynthesis. Catalyzes the first committed step in the biosynthesis of AMP from IMP.</text>
</comment>
<keyword evidence="4 9" id="KW-0479">Metal-binding</keyword>
<dbReference type="FunFam" id="1.10.300.10:FF:000001">
    <property type="entry name" value="Adenylosuccinate synthetase"/>
    <property type="match status" value="1"/>
</dbReference>
<name>A0A4P9YIB0_ROZAC</name>
<evidence type="ECO:0000256" key="8">
    <source>
        <dbReference type="ARBA" id="ARBA00023134"/>
    </source>
</evidence>
<feature type="active site" evidence="10">
    <location>
        <position position="138"/>
    </location>
</feature>
<evidence type="ECO:0000256" key="10">
    <source>
        <dbReference type="PROSITE-ProRule" id="PRU10134"/>
    </source>
</evidence>
<protein>
    <recommendedName>
        <fullName evidence="9 11">Adenylosuccinate synthetase</fullName>
        <shortName evidence="9">AMPSase</shortName>
        <shortName evidence="9">AdSS</shortName>
        <ecNumber evidence="9 11">6.3.4.4</ecNumber>
    </recommendedName>
    <alternativeName>
        <fullName evidence="9">IMP--aspartate ligase</fullName>
    </alternativeName>
</protein>
<feature type="binding site" evidence="9">
    <location>
        <begin position="12"/>
        <end position="15"/>
    </location>
    <ligand>
        <name>IMP</name>
        <dbReference type="ChEBI" id="CHEBI:58053"/>
    </ligand>
</feature>
<dbReference type="HAMAP" id="MF_00011">
    <property type="entry name" value="Adenylosucc_synth"/>
    <property type="match status" value="1"/>
</dbReference>
<dbReference type="GO" id="GO:0004019">
    <property type="term" value="F:adenylosuccinate synthase activity"/>
    <property type="evidence" value="ECO:0007669"/>
    <property type="project" value="UniProtKB-UniRule"/>
</dbReference>
<dbReference type="AlphaFoldDB" id="A0A4P9YIB0"/>
<evidence type="ECO:0000256" key="11">
    <source>
        <dbReference type="RuleBase" id="RU000520"/>
    </source>
</evidence>
<feature type="binding site" evidence="9">
    <location>
        <position position="12"/>
    </location>
    <ligand>
        <name>Mg(2+)</name>
        <dbReference type="ChEBI" id="CHEBI:18420"/>
    </ligand>
</feature>
<feature type="binding site" evidence="9">
    <location>
        <begin position="37"/>
        <end position="40"/>
    </location>
    <ligand>
        <name>IMP</name>
        <dbReference type="ChEBI" id="CHEBI:58053"/>
    </ligand>
</feature>
<keyword evidence="9" id="KW-0963">Cytoplasm</keyword>
<evidence type="ECO:0000256" key="4">
    <source>
        <dbReference type="ARBA" id="ARBA00022723"/>
    </source>
</evidence>
<feature type="active site" description="Proton donor" evidence="9">
    <location>
        <position position="40"/>
    </location>
</feature>
<evidence type="ECO:0000256" key="1">
    <source>
        <dbReference type="ARBA" id="ARBA00003779"/>
    </source>
</evidence>
<dbReference type="CDD" id="cd03108">
    <property type="entry name" value="AdSS"/>
    <property type="match status" value="1"/>
</dbReference>
<feature type="binding site" evidence="9">
    <location>
        <begin position="39"/>
        <end position="41"/>
    </location>
    <ligand>
        <name>GTP</name>
        <dbReference type="ChEBI" id="CHEBI:37565"/>
    </ligand>
</feature>
<dbReference type="NCBIfam" id="NF002223">
    <property type="entry name" value="PRK01117.1"/>
    <property type="match status" value="1"/>
</dbReference>